<keyword evidence="2" id="KW-1185">Reference proteome</keyword>
<dbReference type="GO" id="GO:0032543">
    <property type="term" value="P:mitochondrial translation"/>
    <property type="evidence" value="ECO:0007669"/>
    <property type="project" value="TreeGrafter"/>
</dbReference>
<sequence>MPPRAGSSVSPLAIGAKWCDAHASKALRSRPSAQAVCQFSTTPQQSRRTKAQHDFYRWQKTRGLQFRDAPENGPKYIGPTSDQPFPMNPLFKSQPVLSEDMREEIYKRVKHQSQSLKAVSASLGVDVRRVAAVVRMKEIEQQWVAESKPLAKPYAKAILGMLPQTPLSNRADSQNSHEPINEIHVHKLTLQQLFVPVSESREFTREDAAHAFHRNMLSADERSPLKELVDLRKDLAEGYVHADAQRKFQAATRAEEDRLVAREQNRLQKEEKDTKRVDTGRFEFRFKEMTAEDAGKNGRGRKAVGWRYGVPFYDRRKGEVKIPTSVP</sequence>
<dbReference type="Proteomes" id="UP000295083">
    <property type="component" value="Unassembled WGS sequence"/>
</dbReference>
<gene>
    <name evidence="1" type="ORF">C8035_v007240</name>
</gene>
<dbReference type="PANTHER" id="PTHR28158:SF1">
    <property type="entry name" value="SMALL RIBOSOMAL SUBUNIT PROTEIN MS45"/>
    <property type="match status" value="1"/>
</dbReference>
<dbReference type="GO" id="GO:0003735">
    <property type="term" value="F:structural constituent of ribosome"/>
    <property type="evidence" value="ECO:0007669"/>
    <property type="project" value="TreeGrafter"/>
</dbReference>
<protein>
    <submittedName>
        <fullName evidence="1">37S ribosomal protein S35</fullName>
    </submittedName>
</protein>
<dbReference type="AlphaFoldDB" id="A0A4R8QJR2"/>
<dbReference type="Pfam" id="PF12298">
    <property type="entry name" value="Bot1p"/>
    <property type="match status" value="1"/>
</dbReference>
<comment type="caution">
    <text evidence="1">The sequence shown here is derived from an EMBL/GenBank/DDBJ whole genome shotgun (WGS) entry which is preliminary data.</text>
</comment>
<dbReference type="EMBL" id="QAPG01000017">
    <property type="protein sequence ID" value="TDZ38320.1"/>
    <property type="molecule type" value="Genomic_DNA"/>
</dbReference>
<accession>A0A4R8QJR2</accession>
<proteinExistence type="predicted"/>
<dbReference type="InterPro" id="IPR021036">
    <property type="entry name" value="Ribosomal_mS45"/>
</dbReference>
<organism evidence="1 2">
    <name type="scientific">Colletotrichum spinosum</name>
    <dbReference type="NCBI Taxonomy" id="1347390"/>
    <lineage>
        <taxon>Eukaryota</taxon>
        <taxon>Fungi</taxon>
        <taxon>Dikarya</taxon>
        <taxon>Ascomycota</taxon>
        <taxon>Pezizomycotina</taxon>
        <taxon>Sordariomycetes</taxon>
        <taxon>Hypocreomycetidae</taxon>
        <taxon>Glomerellales</taxon>
        <taxon>Glomerellaceae</taxon>
        <taxon>Colletotrichum</taxon>
        <taxon>Colletotrichum orbiculare species complex</taxon>
    </lineage>
</organism>
<evidence type="ECO:0000313" key="2">
    <source>
        <dbReference type="Proteomes" id="UP000295083"/>
    </source>
</evidence>
<keyword evidence="1" id="KW-0687">Ribonucleoprotein</keyword>
<keyword evidence="1" id="KW-0689">Ribosomal protein</keyword>
<dbReference type="PANTHER" id="PTHR28158">
    <property type="entry name" value="37S RIBOSOMAL PROTEIN S35, MITOCHONDRIAL"/>
    <property type="match status" value="1"/>
</dbReference>
<evidence type="ECO:0000313" key="1">
    <source>
        <dbReference type="EMBL" id="TDZ38320.1"/>
    </source>
</evidence>
<name>A0A4R8QJR2_9PEZI</name>
<dbReference type="GO" id="GO:0005763">
    <property type="term" value="C:mitochondrial small ribosomal subunit"/>
    <property type="evidence" value="ECO:0007669"/>
    <property type="project" value="TreeGrafter"/>
</dbReference>
<reference evidence="1 2" key="1">
    <citation type="submission" date="2018-11" db="EMBL/GenBank/DDBJ databases">
        <title>Genome sequence and assembly of Colletotrichum spinosum.</title>
        <authorList>
            <person name="Gan P."/>
            <person name="Shirasu K."/>
        </authorList>
    </citation>
    <scope>NUCLEOTIDE SEQUENCE [LARGE SCALE GENOMIC DNA]</scope>
    <source>
        <strain evidence="1 2">CBS 515.97</strain>
    </source>
</reference>